<accession>A0A4C1WD47</accession>
<dbReference type="AlphaFoldDB" id="A0A4C1WD47"/>
<evidence type="ECO:0000313" key="2">
    <source>
        <dbReference type="Proteomes" id="UP000299102"/>
    </source>
</evidence>
<sequence>MKNKRTSQLLSIRSLRRSSIRSPATGEQKFPRRIFPDRAAGTFIDGSTRTRISRVNGAKLTARRANDIVPRYLRPHAAQLNGSPRAQRPPVVSAGGTSLFPSAYLIPAQEAVKAPVTPLMLQVSIDGGFHLQFDGAHARLR</sequence>
<proteinExistence type="predicted"/>
<comment type="caution">
    <text evidence="1">The sequence shown here is derived from an EMBL/GenBank/DDBJ whole genome shotgun (WGS) entry which is preliminary data.</text>
</comment>
<keyword evidence="2" id="KW-1185">Reference proteome</keyword>
<evidence type="ECO:0000313" key="1">
    <source>
        <dbReference type="EMBL" id="GBP49011.1"/>
    </source>
</evidence>
<gene>
    <name evidence="1" type="ORF">EVAR_35633_1</name>
</gene>
<dbReference type="Proteomes" id="UP000299102">
    <property type="component" value="Unassembled WGS sequence"/>
</dbReference>
<dbReference type="EMBL" id="BGZK01000535">
    <property type="protein sequence ID" value="GBP49011.1"/>
    <property type="molecule type" value="Genomic_DNA"/>
</dbReference>
<reference evidence="1 2" key="1">
    <citation type="journal article" date="2019" name="Commun. Biol.">
        <title>The bagworm genome reveals a unique fibroin gene that provides high tensile strength.</title>
        <authorList>
            <person name="Kono N."/>
            <person name="Nakamura H."/>
            <person name="Ohtoshi R."/>
            <person name="Tomita M."/>
            <person name="Numata K."/>
            <person name="Arakawa K."/>
        </authorList>
    </citation>
    <scope>NUCLEOTIDE SEQUENCE [LARGE SCALE GENOMIC DNA]</scope>
</reference>
<name>A0A4C1WD47_EUMVA</name>
<organism evidence="1 2">
    <name type="scientific">Eumeta variegata</name>
    <name type="common">Bagworm moth</name>
    <name type="synonym">Eumeta japonica</name>
    <dbReference type="NCBI Taxonomy" id="151549"/>
    <lineage>
        <taxon>Eukaryota</taxon>
        <taxon>Metazoa</taxon>
        <taxon>Ecdysozoa</taxon>
        <taxon>Arthropoda</taxon>
        <taxon>Hexapoda</taxon>
        <taxon>Insecta</taxon>
        <taxon>Pterygota</taxon>
        <taxon>Neoptera</taxon>
        <taxon>Endopterygota</taxon>
        <taxon>Lepidoptera</taxon>
        <taxon>Glossata</taxon>
        <taxon>Ditrysia</taxon>
        <taxon>Tineoidea</taxon>
        <taxon>Psychidae</taxon>
        <taxon>Oiketicinae</taxon>
        <taxon>Eumeta</taxon>
    </lineage>
</organism>
<protein>
    <submittedName>
        <fullName evidence="1">Uncharacterized protein</fullName>
    </submittedName>
</protein>